<reference evidence="4 5" key="1">
    <citation type="submission" date="2016-11" db="EMBL/GenBank/DDBJ databases">
        <authorList>
            <person name="Jaros S."/>
            <person name="Januszkiewicz K."/>
            <person name="Wedrychowicz H."/>
        </authorList>
    </citation>
    <scope>NUCLEOTIDE SEQUENCE [LARGE SCALE GENOMIC DNA]</scope>
    <source>
        <strain evidence="4 5">DSM 27063</strain>
    </source>
</reference>
<dbReference type="PANTHER" id="PTHR30069">
    <property type="entry name" value="TONB-DEPENDENT OUTER MEMBRANE RECEPTOR"/>
    <property type="match status" value="1"/>
</dbReference>
<gene>
    <name evidence="4" type="ORF">SAMN05444280_12748</name>
</gene>
<dbReference type="AlphaFoldDB" id="A0A1M6LM22"/>
<evidence type="ECO:0000256" key="1">
    <source>
        <dbReference type="ARBA" id="ARBA00022729"/>
    </source>
</evidence>
<dbReference type="InterPro" id="IPR008969">
    <property type="entry name" value="CarboxyPept-like_regulatory"/>
</dbReference>
<dbReference type="GO" id="GO:0015344">
    <property type="term" value="F:siderophore uptake transmembrane transporter activity"/>
    <property type="evidence" value="ECO:0007669"/>
    <property type="project" value="TreeGrafter"/>
</dbReference>
<dbReference type="SUPFAM" id="SSF56935">
    <property type="entry name" value="Porins"/>
    <property type="match status" value="1"/>
</dbReference>
<dbReference type="PANTHER" id="PTHR30069:SF29">
    <property type="entry name" value="HEMOGLOBIN AND HEMOGLOBIN-HAPTOGLOBIN-BINDING PROTEIN 1-RELATED"/>
    <property type="match status" value="1"/>
</dbReference>
<dbReference type="InterPro" id="IPR037066">
    <property type="entry name" value="Plug_dom_sf"/>
</dbReference>
<proteinExistence type="inferred from homology"/>
<keyword evidence="2" id="KW-1134">Transmembrane beta strand</keyword>
<dbReference type="SUPFAM" id="SSF49464">
    <property type="entry name" value="Carboxypeptidase regulatory domain-like"/>
    <property type="match status" value="1"/>
</dbReference>
<organism evidence="4 5">
    <name type="scientific">Tangfeifania diversioriginum</name>
    <dbReference type="NCBI Taxonomy" id="1168035"/>
    <lineage>
        <taxon>Bacteria</taxon>
        <taxon>Pseudomonadati</taxon>
        <taxon>Bacteroidota</taxon>
        <taxon>Bacteroidia</taxon>
        <taxon>Marinilabiliales</taxon>
        <taxon>Prolixibacteraceae</taxon>
        <taxon>Tangfeifania</taxon>
    </lineage>
</organism>
<name>A0A1M6LM22_9BACT</name>
<dbReference type="GO" id="GO:0009279">
    <property type="term" value="C:cell outer membrane"/>
    <property type="evidence" value="ECO:0007669"/>
    <property type="project" value="UniProtKB-SubCell"/>
</dbReference>
<dbReference type="STRING" id="1168035.SAMN05444280_12748"/>
<comment type="similarity">
    <text evidence="2">Belongs to the TonB-dependent receptor family.</text>
</comment>
<dbReference type="Pfam" id="PF07715">
    <property type="entry name" value="Plug"/>
    <property type="match status" value="1"/>
</dbReference>
<dbReference type="InterPro" id="IPR012910">
    <property type="entry name" value="Plug_dom"/>
</dbReference>
<keyword evidence="4" id="KW-0675">Receptor</keyword>
<evidence type="ECO:0000256" key="2">
    <source>
        <dbReference type="PROSITE-ProRule" id="PRU01360"/>
    </source>
</evidence>
<keyword evidence="5" id="KW-1185">Reference proteome</keyword>
<sequence length="216" mass="23441">MVSMLLVTSLTQAQERLISGIVTTFDSIALVDAEIENRSTKEIVYSDSLGRFQIMSEPGDKLRFKAQGFFNEKAKLEENTKYVAVNLRMKPGPKNREYAIGYATVSDRDKLNALSSMNNEDADFSQYSNIYDLIKGRFAGVQVKNGEIIIRGVNSINSSSAALIVVDGVPVDGSALNSIPPVQVKSINVIKDGSAAIYGARGGNGVVIIETRRGND</sequence>
<protein>
    <submittedName>
        <fullName evidence="4">TonB-dependent outer membrane receptor, SusC/RagA subfamily, signature region</fullName>
    </submittedName>
</protein>
<dbReference type="Proteomes" id="UP000184050">
    <property type="component" value="Unassembled WGS sequence"/>
</dbReference>
<keyword evidence="2" id="KW-0998">Cell outer membrane</keyword>
<keyword evidence="2" id="KW-0472">Membrane</keyword>
<dbReference type="PROSITE" id="PS52016">
    <property type="entry name" value="TONB_DEPENDENT_REC_3"/>
    <property type="match status" value="1"/>
</dbReference>
<dbReference type="Gene3D" id="2.170.130.10">
    <property type="entry name" value="TonB-dependent receptor, plug domain"/>
    <property type="match status" value="1"/>
</dbReference>
<evidence type="ECO:0000313" key="5">
    <source>
        <dbReference type="Proteomes" id="UP000184050"/>
    </source>
</evidence>
<feature type="domain" description="TonB-dependent receptor plug" evidence="3">
    <location>
        <begin position="108"/>
        <end position="206"/>
    </location>
</feature>
<keyword evidence="1" id="KW-0732">Signal</keyword>
<accession>A0A1M6LM22</accession>
<evidence type="ECO:0000259" key="3">
    <source>
        <dbReference type="Pfam" id="PF07715"/>
    </source>
</evidence>
<dbReference type="GO" id="GO:0044718">
    <property type="term" value="P:siderophore transmembrane transport"/>
    <property type="evidence" value="ECO:0007669"/>
    <property type="project" value="TreeGrafter"/>
</dbReference>
<keyword evidence="2" id="KW-0812">Transmembrane</keyword>
<evidence type="ECO:0000313" key="4">
    <source>
        <dbReference type="EMBL" id="SHJ72269.1"/>
    </source>
</evidence>
<dbReference type="EMBL" id="FQZE01000027">
    <property type="protein sequence ID" value="SHJ72269.1"/>
    <property type="molecule type" value="Genomic_DNA"/>
</dbReference>
<dbReference type="InterPro" id="IPR039426">
    <property type="entry name" value="TonB-dep_rcpt-like"/>
</dbReference>
<comment type="subcellular location">
    <subcellularLocation>
        <location evidence="2">Cell outer membrane</location>
        <topology evidence="2">Multi-pass membrane protein</topology>
    </subcellularLocation>
</comment>
<keyword evidence="2" id="KW-0813">Transport</keyword>